<dbReference type="InterPro" id="IPR024156">
    <property type="entry name" value="Small_GTPase_ARF"/>
</dbReference>
<keyword evidence="4" id="KW-0460">Magnesium</keyword>
<dbReference type="PROSITE" id="PS51417">
    <property type="entry name" value="ARF"/>
    <property type="match status" value="1"/>
</dbReference>
<keyword evidence="1 3" id="KW-0547">Nucleotide-binding</keyword>
<protein>
    <submittedName>
        <fullName evidence="5">ADP-ribosylation factor family-domain-containing protein</fullName>
    </submittedName>
</protein>
<dbReference type="SUPFAM" id="SSF52540">
    <property type="entry name" value="P-loop containing nucleoside triphosphate hydrolases"/>
    <property type="match status" value="1"/>
</dbReference>
<evidence type="ECO:0000313" key="5">
    <source>
        <dbReference type="EMBL" id="KAJ7023068.1"/>
    </source>
</evidence>
<keyword evidence="6" id="KW-1185">Reference proteome</keyword>
<dbReference type="PANTHER" id="PTHR11711">
    <property type="entry name" value="ADP RIBOSYLATION FACTOR-RELATED"/>
    <property type="match status" value="1"/>
</dbReference>
<dbReference type="GO" id="GO:0005525">
    <property type="term" value="F:GTP binding"/>
    <property type="evidence" value="ECO:0007669"/>
    <property type="project" value="UniProtKB-KW"/>
</dbReference>
<dbReference type="EMBL" id="JARJCM010000195">
    <property type="protein sequence ID" value="KAJ7023068.1"/>
    <property type="molecule type" value="Genomic_DNA"/>
</dbReference>
<evidence type="ECO:0000256" key="4">
    <source>
        <dbReference type="PIRSR" id="PIRSR606689-2"/>
    </source>
</evidence>
<dbReference type="GO" id="GO:0003924">
    <property type="term" value="F:GTPase activity"/>
    <property type="evidence" value="ECO:0007669"/>
    <property type="project" value="InterPro"/>
</dbReference>
<dbReference type="SMART" id="SM00177">
    <property type="entry name" value="ARF"/>
    <property type="match status" value="1"/>
</dbReference>
<evidence type="ECO:0000313" key="6">
    <source>
        <dbReference type="Proteomes" id="UP001218188"/>
    </source>
</evidence>
<feature type="non-terminal residue" evidence="5">
    <location>
        <position position="488"/>
    </location>
</feature>
<keyword evidence="2 3" id="KW-0342">GTP-binding</keyword>
<dbReference type="AlphaFoldDB" id="A0AAD6S8F8"/>
<dbReference type="InterPro" id="IPR027417">
    <property type="entry name" value="P-loop_NTPase"/>
</dbReference>
<evidence type="ECO:0000256" key="2">
    <source>
        <dbReference type="ARBA" id="ARBA00023134"/>
    </source>
</evidence>
<dbReference type="SMART" id="SM00178">
    <property type="entry name" value="SAR"/>
    <property type="match status" value="1"/>
</dbReference>
<feature type="binding site" evidence="3">
    <location>
        <position position="115"/>
    </location>
    <ligand>
        <name>GTP</name>
        <dbReference type="ChEBI" id="CHEBI:37565"/>
    </ligand>
</feature>
<comment type="caution">
    <text evidence="5">The sequence shown here is derived from an EMBL/GenBank/DDBJ whole genome shotgun (WGS) entry which is preliminary data.</text>
</comment>
<dbReference type="Proteomes" id="UP001218188">
    <property type="component" value="Unassembled WGS sequence"/>
</dbReference>
<name>A0AAD6S8F8_9AGAR</name>
<dbReference type="InterPro" id="IPR006689">
    <property type="entry name" value="Small_GTPase_ARF/SAR"/>
</dbReference>
<gene>
    <name evidence="5" type="ORF">C8F04DRAFT_193462</name>
</gene>
<sequence>MIRFDCAPQHFRHVFNSWKTSIGIRSVLNMPANLSIRRFVDQFSSLTNNLGKNGYMYTIPLLGLDSAGKTTLLHRLKTGELVTTVPTPGLCLEVADVRFQGTRPLIKMPSWDVGGNGKRLPPAFLAHYTQTDHSDALIWAVNSSDRERIPDSVEEFGRALRRLTASNPHRSNIPVLILATKQDLPNAMRTDEIREMLVPVPPGISIFVVSTALNHSLTEGALPEAFRWLIDSIENAKAGRTPPLSPMDDPRSPTALEIKLDSWLERAESGPSAAGFLHQFDTVSLPEWDHYTRTRIIYSLLTAFGRIKGRVMILQGMEKYAAQSTGEQARFHVTMSYFWIQVVHFGICGMPPAPELDCDSVSISYLEAMLDETETIFDSDSIISEAPSGWTLLDDEAEEDALDEGGSVVQADEVVEREEFDNENGDAGFIKFLLINPFVADEDLWTEYYSREVMMGSKAKVRMVLPDKQRLPNLVGREVILSSFKKKS</sequence>
<feature type="binding site" evidence="4">
    <location>
        <position position="87"/>
    </location>
    <ligand>
        <name>Mg(2+)</name>
        <dbReference type="ChEBI" id="CHEBI:18420"/>
    </ligand>
</feature>
<dbReference type="GO" id="GO:0046872">
    <property type="term" value="F:metal ion binding"/>
    <property type="evidence" value="ECO:0007669"/>
    <property type="project" value="UniProtKB-KW"/>
</dbReference>
<organism evidence="5 6">
    <name type="scientific">Mycena alexandri</name>
    <dbReference type="NCBI Taxonomy" id="1745969"/>
    <lineage>
        <taxon>Eukaryota</taxon>
        <taxon>Fungi</taxon>
        <taxon>Dikarya</taxon>
        <taxon>Basidiomycota</taxon>
        <taxon>Agaricomycotina</taxon>
        <taxon>Agaricomycetes</taxon>
        <taxon>Agaricomycetidae</taxon>
        <taxon>Agaricales</taxon>
        <taxon>Marasmiineae</taxon>
        <taxon>Mycenaceae</taxon>
        <taxon>Mycena</taxon>
    </lineage>
</organism>
<dbReference type="Gene3D" id="3.40.50.300">
    <property type="entry name" value="P-loop containing nucleotide triphosphate hydrolases"/>
    <property type="match status" value="1"/>
</dbReference>
<feature type="binding site" evidence="3">
    <location>
        <begin position="63"/>
        <end position="70"/>
    </location>
    <ligand>
        <name>GTP</name>
        <dbReference type="ChEBI" id="CHEBI:37565"/>
    </ligand>
</feature>
<reference evidence="5" key="1">
    <citation type="submission" date="2023-03" db="EMBL/GenBank/DDBJ databases">
        <title>Massive genome expansion in bonnet fungi (Mycena s.s.) driven by repeated elements and novel gene families across ecological guilds.</title>
        <authorList>
            <consortium name="Lawrence Berkeley National Laboratory"/>
            <person name="Harder C.B."/>
            <person name="Miyauchi S."/>
            <person name="Viragh M."/>
            <person name="Kuo A."/>
            <person name="Thoen E."/>
            <person name="Andreopoulos B."/>
            <person name="Lu D."/>
            <person name="Skrede I."/>
            <person name="Drula E."/>
            <person name="Henrissat B."/>
            <person name="Morin E."/>
            <person name="Kohler A."/>
            <person name="Barry K."/>
            <person name="LaButti K."/>
            <person name="Morin E."/>
            <person name="Salamov A."/>
            <person name="Lipzen A."/>
            <person name="Mereny Z."/>
            <person name="Hegedus B."/>
            <person name="Baldrian P."/>
            <person name="Stursova M."/>
            <person name="Weitz H."/>
            <person name="Taylor A."/>
            <person name="Grigoriev I.V."/>
            <person name="Nagy L.G."/>
            <person name="Martin F."/>
            <person name="Kauserud H."/>
        </authorList>
    </citation>
    <scope>NUCLEOTIDE SEQUENCE</scope>
    <source>
        <strain evidence="5">CBHHK200</strain>
    </source>
</reference>
<evidence type="ECO:0000256" key="3">
    <source>
        <dbReference type="PIRSR" id="PIRSR606689-1"/>
    </source>
</evidence>
<proteinExistence type="predicted"/>
<accession>A0AAD6S8F8</accession>
<feature type="binding site" evidence="4">
    <location>
        <position position="70"/>
    </location>
    <ligand>
        <name>Mg(2+)</name>
        <dbReference type="ChEBI" id="CHEBI:18420"/>
    </ligand>
</feature>
<dbReference type="Pfam" id="PF00025">
    <property type="entry name" value="Arf"/>
    <property type="match status" value="1"/>
</dbReference>
<keyword evidence="4" id="KW-0479">Metal-binding</keyword>
<evidence type="ECO:0000256" key="1">
    <source>
        <dbReference type="ARBA" id="ARBA00022741"/>
    </source>
</evidence>